<name>A0A1J5TEL5_9ZZZZ</name>
<evidence type="ECO:0000313" key="2">
    <source>
        <dbReference type="EMBL" id="OIR19343.1"/>
    </source>
</evidence>
<proteinExistence type="predicted"/>
<evidence type="ECO:0008006" key="3">
    <source>
        <dbReference type="Google" id="ProtNLM"/>
    </source>
</evidence>
<sequence>MANFIETLPDGWTIYLWLIIGAVIILAVVYWIRWGIKNEQFDEDIKYVLFDEKDQEKMAADEYAKSRAVMKTQIESRNRFLAQQNAGKHKLGA</sequence>
<dbReference type="EMBL" id="MLJW01000001">
    <property type="protein sequence ID" value="OIR19343.1"/>
    <property type="molecule type" value="Genomic_DNA"/>
</dbReference>
<keyword evidence="1" id="KW-1133">Transmembrane helix</keyword>
<comment type="caution">
    <text evidence="2">The sequence shown here is derived from an EMBL/GenBank/DDBJ whole genome shotgun (WGS) entry which is preliminary data.</text>
</comment>
<protein>
    <recommendedName>
        <fullName evidence="3">Cbb3-type cytochrome oxidase component FixQ</fullName>
    </recommendedName>
</protein>
<reference evidence="2" key="1">
    <citation type="submission" date="2016-10" db="EMBL/GenBank/DDBJ databases">
        <title>Sequence of Gallionella enrichment culture.</title>
        <authorList>
            <person name="Poehlein A."/>
            <person name="Muehling M."/>
            <person name="Daniel R."/>
        </authorList>
    </citation>
    <scope>NUCLEOTIDE SEQUENCE</scope>
</reference>
<feature type="transmembrane region" description="Helical" evidence="1">
    <location>
        <begin position="12"/>
        <end position="32"/>
    </location>
</feature>
<accession>A0A1J5TEL5</accession>
<gene>
    <name evidence="2" type="ORF">GALL_02230</name>
</gene>
<keyword evidence="1" id="KW-0812">Transmembrane</keyword>
<evidence type="ECO:0000256" key="1">
    <source>
        <dbReference type="SAM" id="Phobius"/>
    </source>
</evidence>
<dbReference type="AlphaFoldDB" id="A0A1J5TEL5"/>
<organism evidence="2">
    <name type="scientific">mine drainage metagenome</name>
    <dbReference type="NCBI Taxonomy" id="410659"/>
    <lineage>
        <taxon>unclassified sequences</taxon>
        <taxon>metagenomes</taxon>
        <taxon>ecological metagenomes</taxon>
    </lineage>
</organism>
<keyword evidence="1" id="KW-0472">Membrane</keyword>